<reference evidence="1 2" key="1">
    <citation type="submission" date="2015-10" db="EMBL/GenBank/DDBJ databases">
        <title>Genome analyses suggest a sexual origin of heterokaryosis in a supposedly ancient asexual fungus.</title>
        <authorList>
            <person name="Ropars J."/>
            <person name="Sedzielewska K."/>
            <person name="Noel J."/>
            <person name="Charron P."/>
            <person name="Farinelli L."/>
            <person name="Marton T."/>
            <person name="Kruger M."/>
            <person name="Pelin A."/>
            <person name="Brachmann A."/>
            <person name="Corradi N."/>
        </authorList>
    </citation>
    <scope>NUCLEOTIDE SEQUENCE [LARGE SCALE GENOMIC DNA]</scope>
    <source>
        <strain evidence="1 2">A4</strain>
    </source>
</reference>
<evidence type="ECO:0000313" key="1">
    <source>
        <dbReference type="EMBL" id="PKY55995.1"/>
    </source>
</evidence>
<comment type="caution">
    <text evidence="1">The sequence shown here is derived from an EMBL/GenBank/DDBJ whole genome shotgun (WGS) entry which is preliminary data.</text>
</comment>
<name>A0A2I1HAX5_9GLOM</name>
<dbReference type="Proteomes" id="UP000234323">
    <property type="component" value="Unassembled WGS sequence"/>
</dbReference>
<dbReference type="VEuPathDB" id="FungiDB:RhiirFUN_016163"/>
<dbReference type="AlphaFoldDB" id="A0A2I1HAX5"/>
<gene>
    <name evidence="1" type="ORF">RhiirA4_427937</name>
</gene>
<accession>A0A2I1HAX5</accession>
<keyword evidence="2" id="KW-1185">Reference proteome</keyword>
<organism evidence="1 2">
    <name type="scientific">Rhizophagus irregularis</name>
    <dbReference type="NCBI Taxonomy" id="588596"/>
    <lineage>
        <taxon>Eukaryota</taxon>
        <taxon>Fungi</taxon>
        <taxon>Fungi incertae sedis</taxon>
        <taxon>Mucoromycota</taxon>
        <taxon>Glomeromycotina</taxon>
        <taxon>Glomeromycetes</taxon>
        <taxon>Glomerales</taxon>
        <taxon>Glomeraceae</taxon>
        <taxon>Rhizophagus</taxon>
    </lineage>
</organism>
<dbReference type="OrthoDB" id="2484082at2759"/>
<sequence length="212" mass="25079">MYASYASKLNNYRNTISKRESALDIKTTSYNDAKKDAWDNLIKEDWNSCAVNMEYMITTSEHIFEITKAYGETTKQILDDLEKVISELRNKEILAAYRDFVADFLLELGLRFKDWPNARGAIHRKIRHEAVNYREKDKEDISKLKDFLQEVGMSVEDVESMIRFKKRSNIEFHRGNELKTKEVRNNFETLFPDCAIKVSFRKAYNTLDYWDV</sequence>
<dbReference type="EMBL" id="LLXI01002031">
    <property type="protein sequence ID" value="PKY55995.1"/>
    <property type="molecule type" value="Genomic_DNA"/>
</dbReference>
<dbReference type="VEuPathDB" id="FungiDB:FUN_024043"/>
<evidence type="ECO:0000313" key="2">
    <source>
        <dbReference type="Proteomes" id="UP000234323"/>
    </source>
</evidence>
<proteinExistence type="predicted"/>
<dbReference type="VEuPathDB" id="FungiDB:RhiirA1_400953"/>
<protein>
    <submittedName>
        <fullName evidence="1">Uncharacterized protein</fullName>
    </submittedName>
</protein>